<comment type="caution">
    <text evidence="1">The sequence shown here is derived from an EMBL/GenBank/DDBJ whole genome shotgun (WGS) entry which is preliminary data.</text>
</comment>
<dbReference type="EMBL" id="JBAKAZ010000082">
    <property type="protein sequence ID" value="MEL0630735.1"/>
    <property type="molecule type" value="Genomic_DNA"/>
</dbReference>
<evidence type="ECO:0000313" key="2">
    <source>
        <dbReference type="Proteomes" id="UP001369082"/>
    </source>
</evidence>
<sequence>MAKNPFGDITAKKKATKKFIEDAKVDGEIESNVQNRRGASYKDPKTGEKIKLGGKILQVPLNEQELKTLTESAQEEGLPLATFLRKIAIRHAKSK</sequence>
<dbReference type="Proteomes" id="UP001369082">
    <property type="component" value="Unassembled WGS sequence"/>
</dbReference>
<name>A0ABU9GU19_9GAMM</name>
<evidence type="ECO:0008006" key="3">
    <source>
        <dbReference type="Google" id="ProtNLM"/>
    </source>
</evidence>
<keyword evidence="2" id="KW-1185">Reference proteome</keyword>
<reference evidence="1 2" key="1">
    <citation type="submission" date="2024-02" db="EMBL/GenBank/DDBJ databases">
        <title>Bacteria isolated from the canopy kelp, Nereocystis luetkeana.</title>
        <authorList>
            <person name="Pfister C.A."/>
            <person name="Younker I.T."/>
            <person name="Light S.H."/>
        </authorList>
    </citation>
    <scope>NUCLEOTIDE SEQUENCE [LARGE SCALE GENOMIC DNA]</scope>
    <source>
        <strain evidence="1 2">TI.1.05</strain>
    </source>
</reference>
<dbReference type="RefSeq" id="WP_341598862.1">
    <property type="nucleotide sequence ID" value="NZ_JBAKAZ010000082.1"/>
</dbReference>
<gene>
    <name evidence="1" type="ORF">V6256_14085</name>
</gene>
<evidence type="ECO:0000313" key="1">
    <source>
        <dbReference type="EMBL" id="MEL0630735.1"/>
    </source>
</evidence>
<protein>
    <recommendedName>
        <fullName evidence="3">Ribbon-helix-helix CopG family protein</fullName>
    </recommendedName>
</protein>
<proteinExistence type="predicted"/>
<accession>A0ABU9GU19</accession>
<organism evidence="1 2">
    <name type="scientific">Psychromonas aquatilis</name>
    <dbReference type="NCBI Taxonomy" id="2005072"/>
    <lineage>
        <taxon>Bacteria</taxon>
        <taxon>Pseudomonadati</taxon>
        <taxon>Pseudomonadota</taxon>
        <taxon>Gammaproteobacteria</taxon>
        <taxon>Alteromonadales</taxon>
        <taxon>Psychromonadaceae</taxon>
        <taxon>Psychromonas</taxon>
    </lineage>
</organism>